<reference evidence="2 3" key="2">
    <citation type="submission" date="2012-02" db="EMBL/GenBank/DDBJ databases">
        <title>Improved High-Quality Draft sequence of Desulfobacter postgatei 2ac9.</title>
        <authorList>
            <consortium name="US DOE Joint Genome Institute"/>
            <person name="Lucas S."/>
            <person name="Han J."/>
            <person name="Lapidus A."/>
            <person name="Cheng J.-F."/>
            <person name="Goodwin L."/>
            <person name="Pitluck S."/>
            <person name="Peters L."/>
            <person name="Ovchinnikova G."/>
            <person name="Held B."/>
            <person name="Detter J.C."/>
            <person name="Han C."/>
            <person name="Tapia R."/>
            <person name="Land M."/>
            <person name="Hauser L."/>
            <person name="Kyrpides N."/>
            <person name="Ivanova N."/>
            <person name="Pagani I."/>
            <person name="Orellana R."/>
            <person name="Lovley D."/>
            <person name="Woyke T."/>
        </authorList>
    </citation>
    <scope>NUCLEOTIDE SEQUENCE [LARGE SCALE GENOMIC DNA]</scope>
    <source>
        <strain evidence="2 3">2ac9</strain>
    </source>
</reference>
<dbReference type="eggNOG" id="ENOG50321CH">
    <property type="taxonomic scope" value="Bacteria"/>
</dbReference>
<protein>
    <recommendedName>
        <fullName evidence="1">DUF2914 domain-containing protein</fullName>
    </recommendedName>
</protein>
<keyword evidence="3" id="KW-1185">Reference proteome</keyword>
<dbReference type="Proteomes" id="UP000005778">
    <property type="component" value="Chromosome"/>
</dbReference>
<proteinExistence type="predicted"/>
<reference evidence="2 3" key="1">
    <citation type="submission" date="2011-09" db="EMBL/GenBank/DDBJ databases">
        <authorList>
            <consortium name="US DOE Joint Genome Institute (JGI-PGF)"/>
            <person name="Lucas S."/>
            <person name="Han J."/>
            <person name="Lapidus A."/>
            <person name="Cheng J.-F."/>
            <person name="Goodwin L."/>
            <person name="Pitluck S."/>
            <person name="Peters L."/>
            <person name="Land M.L."/>
            <person name="Hauser L."/>
            <person name="Orellana R."/>
            <person name="Lovley D."/>
            <person name="Woyke T.J."/>
        </authorList>
    </citation>
    <scope>NUCLEOTIDE SEQUENCE [LARGE SCALE GENOMIC DNA]</scope>
    <source>
        <strain evidence="2 3">2ac9</strain>
    </source>
</reference>
<sequence>MNPNFFFLSNRYIVSTMFKSYESVACMITKERNMPDFNAKKSSFLLSRLLLVCGLVGFLFIAPGVGLADQPRVVLADAVVCERISNFRPVNPAVVFSVSQGEVFCFSEFDPVYEKTAIFHNWYKNDKLIFSIPLVLSVPKWSSFSRVQMRAADKGPWRVEIRDEANNILKTLRFSMSD</sequence>
<name>I5AYC4_9BACT</name>
<gene>
    <name evidence="2" type="ORF">DespoDRAFT_00195</name>
</gene>
<organism evidence="2 3">
    <name type="scientific">Desulfobacter postgatei 2ac9</name>
    <dbReference type="NCBI Taxonomy" id="879212"/>
    <lineage>
        <taxon>Bacteria</taxon>
        <taxon>Pseudomonadati</taxon>
        <taxon>Thermodesulfobacteriota</taxon>
        <taxon>Desulfobacteria</taxon>
        <taxon>Desulfobacterales</taxon>
        <taxon>Desulfobacteraceae</taxon>
        <taxon>Desulfobacter</taxon>
    </lineage>
</organism>
<dbReference type="Pfam" id="PF11141">
    <property type="entry name" value="DUF2914"/>
    <property type="match status" value="1"/>
</dbReference>
<dbReference type="EMBL" id="CM001488">
    <property type="protein sequence ID" value="EIM62237.1"/>
    <property type="molecule type" value="Genomic_DNA"/>
</dbReference>
<dbReference type="AlphaFoldDB" id="I5AYC4"/>
<evidence type="ECO:0000313" key="3">
    <source>
        <dbReference type="Proteomes" id="UP000005778"/>
    </source>
</evidence>
<accession>I5AYC4</accession>
<dbReference type="InterPro" id="IPR022606">
    <property type="entry name" value="DUF2914"/>
</dbReference>
<evidence type="ECO:0000259" key="1">
    <source>
        <dbReference type="Pfam" id="PF11141"/>
    </source>
</evidence>
<dbReference type="STRING" id="879212.DespoDRAFT_00195"/>
<dbReference type="HOGENOM" id="CLU_1508288_0_0_7"/>
<evidence type="ECO:0000313" key="2">
    <source>
        <dbReference type="EMBL" id="EIM62237.1"/>
    </source>
</evidence>
<feature type="domain" description="DUF2914" evidence="1">
    <location>
        <begin position="115"/>
        <end position="176"/>
    </location>
</feature>